<dbReference type="PROSITE" id="PS01124">
    <property type="entry name" value="HTH_ARAC_FAMILY_2"/>
    <property type="match status" value="1"/>
</dbReference>
<evidence type="ECO:0000313" key="2">
    <source>
        <dbReference type="EMBL" id="KFF29318.1"/>
    </source>
</evidence>
<dbReference type="GO" id="GO:0043565">
    <property type="term" value="F:sequence-specific DNA binding"/>
    <property type="evidence" value="ECO:0007669"/>
    <property type="project" value="InterPro"/>
</dbReference>
<dbReference type="OrthoDB" id="635259at2"/>
<dbReference type="STRING" id="558152.IQ37_05830"/>
<dbReference type="InterPro" id="IPR018060">
    <property type="entry name" value="HTH_AraC"/>
</dbReference>
<keyword evidence="2" id="KW-0238">DNA-binding</keyword>
<dbReference type="AlphaFoldDB" id="A0A086BK54"/>
<dbReference type="RefSeq" id="WP_034682530.1">
    <property type="nucleotide sequence ID" value="NZ_CP023049.2"/>
</dbReference>
<evidence type="ECO:0000313" key="3">
    <source>
        <dbReference type="Proteomes" id="UP000028709"/>
    </source>
</evidence>
<accession>A0A086BK54</accession>
<dbReference type="Proteomes" id="UP000028709">
    <property type="component" value="Unassembled WGS sequence"/>
</dbReference>
<dbReference type="Gene3D" id="1.10.10.60">
    <property type="entry name" value="Homeodomain-like"/>
    <property type="match status" value="1"/>
</dbReference>
<dbReference type="GO" id="GO:0003700">
    <property type="term" value="F:DNA-binding transcription factor activity"/>
    <property type="evidence" value="ECO:0007669"/>
    <property type="project" value="InterPro"/>
</dbReference>
<dbReference type="EMBL" id="JPRJ01000007">
    <property type="protein sequence ID" value="KFF29318.1"/>
    <property type="molecule type" value="Genomic_DNA"/>
</dbReference>
<comment type="caution">
    <text evidence="2">The sequence shown here is derived from an EMBL/GenBank/DDBJ whole genome shotgun (WGS) entry which is preliminary data.</text>
</comment>
<protein>
    <submittedName>
        <fullName evidence="2">DNA-binding protein</fullName>
    </submittedName>
</protein>
<keyword evidence="3" id="KW-1185">Reference proteome</keyword>
<gene>
    <name evidence="2" type="ORF">IQ37_05830</name>
</gene>
<sequence>MQEPEYNNFKISVPHEFENIFSHFYFAENTSGHPITKTLLPTYQTILLFCFGERASMTTKENTTITVDKCLVFGPIRHSFEYTLPVKTSILVANFKDDAFFRFFGQVIVDQHSAINPDELLAENCFTDLWYRLSNINSTKAQIDHILEFCRPYLQNQDSTSQLLSHFKNENINPIKAIAEKTNQSERTIQLKQKEQFGYSSKEINRYNRFSKAIQLIEKEIENQNKVEWFSIIDQCNYYDQSQLIHDFKHFIHLSPSQYLKFQQDICNPKSE</sequence>
<organism evidence="2 3">
    <name type="scientific">Chryseobacterium piperi</name>
    <dbReference type="NCBI Taxonomy" id="558152"/>
    <lineage>
        <taxon>Bacteria</taxon>
        <taxon>Pseudomonadati</taxon>
        <taxon>Bacteroidota</taxon>
        <taxon>Flavobacteriia</taxon>
        <taxon>Flavobacteriales</taxon>
        <taxon>Weeksellaceae</taxon>
        <taxon>Chryseobacterium group</taxon>
        <taxon>Chryseobacterium</taxon>
    </lineage>
</organism>
<name>A0A086BK54_9FLAO</name>
<feature type="domain" description="HTH araC/xylS-type" evidence="1">
    <location>
        <begin position="157"/>
        <end position="262"/>
    </location>
</feature>
<dbReference type="KEGG" id="cpip:CJF12_18695"/>
<reference evidence="2 3" key="1">
    <citation type="submission" date="2014-07" db="EMBL/GenBank/DDBJ databases">
        <title>Genome of Chryseobacterium piperi CTM.</title>
        <authorList>
            <person name="Pipes S.E."/>
            <person name="Stropko S.J."/>
            <person name="Newman J.D."/>
        </authorList>
    </citation>
    <scope>NUCLEOTIDE SEQUENCE [LARGE SCALE GENOMIC DNA]</scope>
    <source>
        <strain evidence="2 3">CTM</strain>
    </source>
</reference>
<proteinExistence type="predicted"/>
<dbReference type="eggNOG" id="COG2207">
    <property type="taxonomic scope" value="Bacteria"/>
</dbReference>
<evidence type="ECO:0000259" key="1">
    <source>
        <dbReference type="PROSITE" id="PS01124"/>
    </source>
</evidence>